<sequence>MQANLGRVYGSISGSVTSGTLAAFASNFWNPGWDVCGQAGSQAADFFPSTVSINGVPCLYQQVTVTNRIYSQVTETWNYAANLGRVYGSITGTVNSGTLAAYASNFWNAGANLVGQAGSQPGDFSPTTVSINGVVCQYEQGGSATAVTKLTPNPPVTPPATPAVQGPSCIYSVGLGGHTWLTPGPSTGTPTNNINLYLHASGATSIPSPYTVTIYNPIYSQVTSVWNYQASLGQVSGTVTGRVISGTLAAFATNFWNPGLNVLGKAGSQPGDFFPTSVSINGVLCQYQPGPVPVTAPSKPAAPALLAPVSPAAAGAPCAYSVGSGGHTWLTPGPSTGTPTNNINLYLHASGSQSIPSPYTVTIYNPIYSQVTSVWNYQAKTGAIQGTVTGTVTSGTLAAFANNFFNPGYNAVGQPGSQPADFVPRTVSINGVQCQWRQNG</sequence>
<dbReference type="AlphaFoldDB" id="A0AAW1PL28"/>
<accession>A0AAW1PL28</accession>
<dbReference type="EMBL" id="JALJOQ010000021">
    <property type="protein sequence ID" value="KAK9809323.1"/>
    <property type="molecule type" value="Genomic_DNA"/>
</dbReference>
<keyword evidence="2" id="KW-1185">Reference proteome</keyword>
<comment type="caution">
    <text evidence="1">The sequence shown here is derived from an EMBL/GenBank/DDBJ whole genome shotgun (WGS) entry which is preliminary data.</text>
</comment>
<dbReference type="Proteomes" id="UP001465755">
    <property type="component" value="Unassembled WGS sequence"/>
</dbReference>
<name>A0AAW1PL28_9CHLO</name>
<proteinExistence type="predicted"/>
<evidence type="ECO:0000313" key="2">
    <source>
        <dbReference type="Proteomes" id="UP001465755"/>
    </source>
</evidence>
<evidence type="ECO:0000313" key="1">
    <source>
        <dbReference type="EMBL" id="KAK9809323.1"/>
    </source>
</evidence>
<protein>
    <submittedName>
        <fullName evidence="1">Uncharacterized protein</fullName>
    </submittedName>
</protein>
<organism evidence="1 2">
    <name type="scientific">Symbiochloris irregularis</name>
    <dbReference type="NCBI Taxonomy" id="706552"/>
    <lineage>
        <taxon>Eukaryota</taxon>
        <taxon>Viridiplantae</taxon>
        <taxon>Chlorophyta</taxon>
        <taxon>core chlorophytes</taxon>
        <taxon>Trebouxiophyceae</taxon>
        <taxon>Trebouxiales</taxon>
        <taxon>Trebouxiaceae</taxon>
        <taxon>Symbiochloris</taxon>
    </lineage>
</organism>
<gene>
    <name evidence="1" type="ORF">WJX73_004718</name>
</gene>
<reference evidence="1 2" key="1">
    <citation type="journal article" date="2024" name="Nat. Commun.">
        <title>Phylogenomics reveals the evolutionary origins of lichenization in chlorophyte algae.</title>
        <authorList>
            <person name="Puginier C."/>
            <person name="Libourel C."/>
            <person name="Otte J."/>
            <person name="Skaloud P."/>
            <person name="Haon M."/>
            <person name="Grisel S."/>
            <person name="Petersen M."/>
            <person name="Berrin J.G."/>
            <person name="Delaux P.M."/>
            <person name="Dal Grande F."/>
            <person name="Keller J."/>
        </authorList>
    </citation>
    <scope>NUCLEOTIDE SEQUENCE [LARGE SCALE GENOMIC DNA]</scope>
    <source>
        <strain evidence="1 2">SAG 2036</strain>
    </source>
</reference>